<keyword evidence="13" id="KW-0813">Transport</keyword>
<feature type="transmembrane region" description="Helical" evidence="13">
    <location>
        <begin position="76"/>
        <end position="98"/>
    </location>
</feature>
<gene>
    <name evidence="16" type="ORF">BCV72DRAFT_289435</name>
</gene>
<dbReference type="Gene3D" id="2.70.150.10">
    <property type="entry name" value="Calcium-transporting ATPase, cytoplasmic transduction domain A"/>
    <property type="match status" value="1"/>
</dbReference>
<feature type="transmembrane region" description="Helical" evidence="13">
    <location>
        <begin position="262"/>
        <end position="280"/>
    </location>
</feature>
<dbReference type="NCBIfam" id="TIGR01647">
    <property type="entry name" value="ATPase-IIIA_H"/>
    <property type="match status" value="1"/>
</dbReference>
<feature type="transmembrane region" description="Helical" evidence="13">
    <location>
        <begin position="717"/>
        <end position="743"/>
    </location>
</feature>
<keyword evidence="13" id="KW-0406">Ion transport</keyword>
<feature type="transmembrane region" description="Helical" evidence="13">
    <location>
        <begin position="104"/>
        <end position="120"/>
    </location>
</feature>
<evidence type="ECO:0000259" key="15">
    <source>
        <dbReference type="SMART" id="SM00831"/>
    </source>
</evidence>
<dbReference type="Pfam" id="PF00122">
    <property type="entry name" value="E1-E2_ATPase"/>
    <property type="match status" value="1"/>
</dbReference>
<evidence type="ECO:0000256" key="2">
    <source>
        <dbReference type="ARBA" id="ARBA00004141"/>
    </source>
</evidence>
<dbReference type="CDD" id="cd02076">
    <property type="entry name" value="P-type_ATPase_H"/>
    <property type="match status" value="1"/>
</dbReference>
<comment type="function">
    <text evidence="1">The plasma membrane ATPase of plants and fungi is a hydrogen ion pump. The proton gradient it generates drives the active transport of nutrients by H(+)-symport. The resulting external acidification and/or internal alkinization may mediate growth responses.</text>
</comment>
<dbReference type="EC" id="7.1.2.1" evidence="13"/>
<dbReference type="SUPFAM" id="SSF81660">
    <property type="entry name" value="Metal cation-transporting ATPase, ATP-binding domain N"/>
    <property type="match status" value="1"/>
</dbReference>
<dbReference type="GO" id="GO:0016887">
    <property type="term" value="F:ATP hydrolysis activity"/>
    <property type="evidence" value="ECO:0007669"/>
    <property type="project" value="InterPro"/>
</dbReference>
<comment type="subcellular location">
    <subcellularLocation>
        <location evidence="13">Cell membrane</location>
        <topology evidence="13">Multi-pass membrane protein</topology>
    </subcellularLocation>
    <subcellularLocation>
        <location evidence="2">Membrane</location>
        <topology evidence="2">Multi-pass membrane protein</topology>
    </subcellularLocation>
</comment>
<keyword evidence="13" id="KW-0375">Hydrogen ion transport</keyword>
<evidence type="ECO:0000256" key="14">
    <source>
        <dbReference type="SAM" id="MobiDB-lite"/>
    </source>
</evidence>
<dbReference type="PRINTS" id="PR00120">
    <property type="entry name" value="HATPASE"/>
</dbReference>
<comment type="similarity">
    <text evidence="3 13">Belongs to the cation transport ATPase (P-type) (TC 3.A.3) family. Type IIIA subfamily.</text>
</comment>
<organism evidence="16">
    <name type="scientific">Rhizopus microsporus var. microsporus</name>
    <dbReference type="NCBI Taxonomy" id="86635"/>
    <lineage>
        <taxon>Eukaryota</taxon>
        <taxon>Fungi</taxon>
        <taxon>Fungi incertae sedis</taxon>
        <taxon>Mucoromycota</taxon>
        <taxon>Mucoromycotina</taxon>
        <taxon>Mucoromycetes</taxon>
        <taxon>Mucorales</taxon>
        <taxon>Mucorineae</taxon>
        <taxon>Rhizopodaceae</taxon>
        <taxon>Rhizopus</taxon>
    </lineage>
</organism>
<evidence type="ECO:0000313" key="16">
    <source>
        <dbReference type="EMBL" id="ORE08028.1"/>
    </source>
</evidence>
<evidence type="ECO:0000256" key="1">
    <source>
        <dbReference type="ARBA" id="ARBA00003417"/>
    </source>
</evidence>
<dbReference type="InterPro" id="IPR059000">
    <property type="entry name" value="ATPase_P-type_domA"/>
</dbReference>
<evidence type="ECO:0000256" key="7">
    <source>
        <dbReference type="ARBA" id="ARBA00022741"/>
    </source>
</evidence>
<dbReference type="InterPro" id="IPR023299">
    <property type="entry name" value="ATPase_P-typ_cyto_dom_N"/>
</dbReference>
<evidence type="ECO:0000256" key="10">
    <source>
        <dbReference type="ARBA" id="ARBA00022967"/>
    </source>
</evidence>
<dbReference type="NCBIfam" id="TIGR01494">
    <property type="entry name" value="ATPase_P-type"/>
    <property type="match status" value="2"/>
</dbReference>
<keyword evidence="8 13" id="KW-0067">ATP-binding</keyword>
<feature type="transmembrane region" description="Helical" evidence="13">
    <location>
        <begin position="659"/>
        <end position="679"/>
    </location>
</feature>
<evidence type="ECO:0000256" key="12">
    <source>
        <dbReference type="ARBA" id="ARBA00023136"/>
    </source>
</evidence>
<dbReference type="Pfam" id="PF00702">
    <property type="entry name" value="Hydrolase"/>
    <property type="match status" value="1"/>
</dbReference>
<dbReference type="SUPFAM" id="SSF81653">
    <property type="entry name" value="Calcium ATPase, transduction domain A"/>
    <property type="match status" value="1"/>
</dbReference>
<evidence type="ECO:0000256" key="3">
    <source>
        <dbReference type="ARBA" id="ARBA00008804"/>
    </source>
</evidence>
<reference evidence="16" key="1">
    <citation type="journal article" date="2016" name="Proc. Natl. Acad. Sci. U.S.A.">
        <title>Lipid metabolic changes in an early divergent fungus govern the establishment of a mutualistic symbiosis with endobacteria.</title>
        <authorList>
            <person name="Lastovetsky O.A."/>
            <person name="Gaspar M.L."/>
            <person name="Mondo S.J."/>
            <person name="LaButti K.M."/>
            <person name="Sandor L."/>
            <person name="Grigoriev I.V."/>
            <person name="Henry S.A."/>
            <person name="Pawlowska T.E."/>
        </authorList>
    </citation>
    <scope>NUCLEOTIDE SEQUENCE [LARGE SCALE GENOMIC DNA]</scope>
    <source>
        <strain evidence="16">ATCC 52814</strain>
    </source>
</reference>
<dbReference type="InterPro" id="IPR004014">
    <property type="entry name" value="ATPase_P-typ_cation-transptr_N"/>
</dbReference>
<dbReference type="VEuPathDB" id="FungiDB:BCV72DRAFT_289435"/>
<keyword evidence="11 13" id="KW-1133">Transmembrane helix</keyword>
<dbReference type="InterPro" id="IPR023214">
    <property type="entry name" value="HAD_sf"/>
</dbReference>
<feature type="region of interest" description="Disordered" evidence="14">
    <location>
        <begin position="1"/>
        <end position="29"/>
    </location>
</feature>
<comment type="catalytic activity">
    <reaction evidence="13">
        <text>ATP + H2O + H(+)(in) = ADP + phosphate + 2 H(+)(out)</text>
        <dbReference type="Rhea" id="RHEA:20852"/>
        <dbReference type="ChEBI" id="CHEBI:15377"/>
        <dbReference type="ChEBI" id="CHEBI:15378"/>
        <dbReference type="ChEBI" id="CHEBI:30616"/>
        <dbReference type="ChEBI" id="CHEBI:43474"/>
        <dbReference type="ChEBI" id="CHEBI:456216"/>
        <dbReference type="EC" id="7.1.2.1"/>
    </reaction>
</comment>
<feature type="transmembrane region" description="Helical" evidence="13">
    <location>
        <begin position="685"/>
        <end position="705"/>
    </location>
</feature>
<feature type="transmembrane region" description="Helical" evidence="13">
    <location>
        <begin position="292"/>
        <end position="319"/>
    </location>
</feature>
<keyword evidence="12 13" id="KW-0472">Membrane</keyword>
<dbReference type="FunFam" id="3.40.50.1000:FF:000211">
    <property type="entry name" value="Plasma membrane ATPase"/>
    <property type="match status" value="1"/>
</dbReference>
<dbReference type="GO" id="GO:0120029">
    <property type="term" value="P:proton export across plasma membrane"/>
    <property type="evidence" value="ECO:0007669"/>
    <property type="project" value="UniProtKB-UniRule"/>
</dbReference>
<keyword evidence="10 13" id="KW-1278">Translocase</keyword>
<keyword evidence="7 13" id="KW-0547">Nucleotide-binding</keyword>
<name>A0A1X0R7Z0_RHIZD</name>
<evidence type="ECO:0000256" key="8">
    <source>
        <dbReference type="ARBA" id="ARBA00022840"/>
    </source>
</evidence>
<dbReference type="SUPFAM" id="SSF81665">
    <property type="entry name" value="Calcium ATPase, transmembrane domain M"/>
    <property type="match status" value="1"/>
</dbReference>
<dbReference type="SFLD" id="SFLDS00003">
    <property type="entry name" value="Haloacid_Dehalogenase"/>
    <property type="match status" value="1"/>
</dbReference>
<evidence type="ECO:0000256" key="13">
    <source>
        <dbReference type="RuleBase" id="RU362083"/>
    </source>
</evidence>
<dbReference type="InterPro" id="IPR036412">
    <property type="entry name" value="HAD-like_sf"/>
</dbReference>
<dbReference type="FunFam" id="2.70.150.10:FF:000042">
    <property type="entry name" value="Plasma membrane ATPase"/>
    <property type="match status" value="1"/>
</dbReference>
<dbReference type="SUPFAM" id="SSF56784">
    <property type="entry name" value="HAD-like"/>
    <property type="match status" value="1"/>
</dbReference>
<dbReference type="Gene3D" id="3.40.50.1000">
    <property type="entry name" value="HAD superfamily/HAD-like"/>
    <property type="match status" value="1"/>
</dbReference>
<dbReference type="Gene3D" id="3.40.1110.10">
    <property type="entry name" value="Calcium-transporting ATPase, cytoplasmic domain N"/>
    <property type="match status" value="1"/>
</dbReference>
<feature type="compositionally biased region" description="Basic and acidic residues" evidence="14">
    <location>
        <begin position="11"/>
        <end position="28"/>
    </location>
</feature>
<evidence type="ECO:0000256" key="6">
    <source>
        <dbReference type="ARBA" id="ARBA00022723"/>
    </source>
</evidence>
<protein>
    <recommendedName>
        <fullName evidence="13">Plasma membrane ATPase</fullName>
        <ecNumber evidence="13">7.1.2.1</ecNumber>
    </recommendedName>
</protein>
<dbReference type="GO" id="GO:0005886">
    <property type="term" value="C:plasma membrane"/>
    <property type="evidence" value="ECO:0007669"/>
    <property type="project" value="UniProtKB-SubCell"/>
</dbReference>
<keyword evidence="9 13" id="KW-0460">Magnesium</keyword>
<evidence type="ECO:0000256" key="9">
    <source>
        <dbReference type="ARBA" id="ARBA00022842"/>
    </source>
</evidence>
<proteinExistence type="inferred from homology"/>
<dbReference type="GO" id="GO:0005524">
    <property type="term" value="F:ATP binding"/>
    <property type="evidence" value="ECO:0007669"/>
    <property type="project" value="UniProtKB-UniRule"/>
</dbReference>
<dbReference type="InterPro" id="IPR001757">
    <property type="entry name" value="P_typ_ATPase"/>
</dbReference>
<dbReference type="InterPro" id="IPR006534">
    <property type="entry name" value="P-type_ATPase_IIIA"/>
</dbReference>
<dbReference type="GO" id="GO:0046872">
    <property type="term" value="F:metal ion binding"/>
    <property type="evidence" value="ECO:0007669"/>
    <property type="project" value="UniProtKB-KW"/>
</dbReference>
<sequence>MTTPHSEPPSSDEKKEAVEFEEHQHIEHEDEISPELELLLHTDPSHGLSSQEVAERQARFGMNELPEKKTNPFLKFFGYFTGPISYLIEISCIIAGIVGDWIDFGIILALLIINAIIGYVEEAKAESALDALRHTLALKTRCYRDNELKEVDVKELVPGDIIVLRIGDIVPADARLLGLGVNGEKNDSELMIDQSGLTGESLLVAKKKGSTVYSSSIIKQGQQLAIVTKTGTDTFIGRAANLIAITADEGHFQKIITKIGNVLIWSTVVLVMIVFIYQMVRFRGTPQGNWKIVLENCLVLTVAAIPVGLPTVMSVTMAVGAKQLAAKQVIVKRLTAVEELASVSVLCSDKTGTLTLNELTFDKPWLTNGYSEEDILFYSYLAAEQGANDPIESAVRRAAESQVDLLKNRPNNREIPGFKVIQFEPFNPTTKMTRATVMNVNTNETFSVAKGAPQVITKLVGGDNEAVHAVNSLARRGLRALGVAKTVPGSEDKFELVGMISLLDPPRPDSLQTIAECNALGVDVKMITGDQLIIAKEVAARLGMGRVILDANHLVDPSKSEEDVTEHCVRADGFAQVIPEHKYRVVELLQNKGLLVGMTGDGVNDAPALKKADVGIAVEGCTDAARSAADIVLLAPGLSTITDGIITSRAIFQRLRSYALYRITSTIHFLMFMFIITLIEDWTMPAVLLIMICVLNDAATLVISVDNTEISERPDKWRIGQLLTLSFVLAALLAALSFAHFYIARDVFHVTDNELHSIMYLHISSAPHFVIFSTRVPGYWWKNMPNWIFTVCIIGTQIVALFFSVYGVFGEHEGVAPCGYGWGLSVLGVSLVYFMLLDVVKVQIFRKWSFEMTAKMVPTRGRKNKLHTRKELLEKKTFVDAAWKKLLNPVEAHQIIAAFQNNSNPS</sequence>
<dbReference type="Gene3D" id="1.20.1110.10">
    <property type="entry name" value="Calcium-transporting ATPase, transmembrane domain"/>
    <property type="match status" value="1"/>
</dbReference>
<dbReference type="InterPro" id="IPR018303">
    <property type="entry name" value="ATPase_P-typ_P_site"/>
</dbReference>
<dbReference type="GO" id="GO:0008553">
    <property type="term" value="F:P-type proton-exporting transporter activity"/>
    <property type="evidence" value="ECO:0007669"/>
    <property type="project" value="UniProtKB-UniRule"/>
</dbReference>
<dbReference type="PANTHER" id="PTHR42861">
    <property type="entry name" value="CALCIUM-TRANSPORTING ATPASE"/>
    <property type="match status" value="1"/>
</dbReference>
<evidence type="ECO:0000256" key="11">
    <source>
        <dbReference type="ARBA" id="ARBA00022989"/>
    </source>
</evidence>
<keyword evidence="4" id="KW-0597">Phosphoprotein</keyword>
<dbReference type="PRINTS" id="PR00119">
    <property type="entry name" value="CATATPASE"/>
</dbReference>
<accession>A0A1X0R7Z0</accession>
<dbReference type="OrthoDB" id="116380at2759"/>
<dbReference type="InterPro" id="IPR044492">
    <property type="entry name" value="P_typ_ATPase_HD_dom"/>
</dbReference>
<feature type="domain" description="Cation-transporting P-type ATPase N-terminal" evidence="15">
    <location>
        <begin position="28"/>
        <end position="100"/>
    </location>
</feature>
<dbReference type="AlphaFoldDB" id="A0A1X0R7Z0"/>
<dbReference type="InterPro" id="IPR023298">
    <property type="entry name" value="ATPase_P-typ_TM_dom_sf"/>
</dbReference>
<dbReference type="PROSITE" id="PS00154">
    <property type="entry name" value="ATPASE_E1_E2"/>
    <property type="match status" value="1"/>
</dbReference>
<dbReference type="Proteomes" id="UP000242414">
    <property type="component" value="Unassembled WGS sequence"/>
</dbReference>
<dbReference type="InterPro" id="IPR008250">
    <property type="entry name" value="ATPase_P-typ_transduc_dom_A_sf"/>
</dbReference>
<evidence type="ECO:0000256" key="5">
    <source>
        <dbReference type="ARBA" id="ARBA00022692"/>
    </source>
</evidence>
<keyword evidence="5 13" id="KW-0812">Transmembrane</keyword>
<evidence type="ECO:0000256" key="4">
    <source>
        <dbReference type="ARBA" id="ARBA00022553"/>
    </source>
</evidence>
<dbReference type="Pfam" id="PF00690">
    <property type="entry name" value="Cation_ATPase_N"/>
    <property type="match status" value="1"/>
</dbReference>
<dbReference type="SMART" id="SM00831">
    <property type="entry name" value="Cation_ATPase_N"/>
    <property type="match status" value="1"/>
</dbReference>
<dbReference type="SFLD" id="SFLDF00027">
    <property type="entry name" value="p-type_atpase"/>
    <property type="match status" value="1"/>
</dbReference>
<feature type="transmembrane region" description="Helical" evidence="13">
    <location>
        <begin position="821"/>
        <end position="840"/>
    </location>
</feature>
<feature type="transmembrane region" description="Helical" evidence="13">
    <location>
        <begin position="755"/>
        <end position="774"/>
    </location>
</feature>
<feature type="transmembrane region" description="Helical" evidence="13">
    <location>
        <begin position="786"/>
        <end position="809"/>
    </location>
</feature>
<dbReference type="EMBL" id="KV921894">
    <property type="protein sequence ID" value="ORE08028.1"/>
    <property type="molecule type" value="Genomic_DNA"/>
</dbReference>
<keyword evidence="6" id="KW-0479">Metal-binding</keyword>
<dbReference type="SFLD" id="SFLDG00002">
    <property type="entry name" value="C1.7:_P-type_atpase_like"/>
    <property type="match status" value="1"/>
</dbReference>